<reference evidence="2 3" key="1">
    <citation type="submission" date="2022-04" db="EMBL/GenBank/DDBJ databases">
        <title>Positive selection, recombination, and allopatry shape intraspecific diversity of widespread and dominant cyanobacteria.</title>
        <authorList>
            <person name="Wei J."/>
            <person name="Shu W."/>
            <person name="Hu C."/>
        </authorList>
    </citation>
    <scope>NUCLEOTIDE SEQUENCE [LARGE SCALE GENOMIC DNA]</scope>
    <source>
        <strain evidence="2 3">GB2-A4</strain>
    </source>
</reference>
<comment type="caution">
    <text evidence="2">The sequence shown here is derived from an EMBL/GenBank/DDBJ whole genome shotgun (WGS) entry which is preliminary data.</text>
</comment>
<accession>A0ABV0JCL0</accession>
<name>A0ABV0JCL0_9CYAN</name>
<protein>
    <submittedName>
        <fullName evidence="2">Uncharacterized protein</fullName>
    </submittedName>
</protein>
<feature type="region of interest" description="Disordered" evidence="1">
    <location>
        <begin position="1"/>
        <end position="30"/>
    </location>
</feature>
<evidence type="ECO:0000313" key="3">
    <source>
        <dbReference type="Proteomes" id="UP001464891"/>
    </source>
</evidence>
<proteinExistence type="predicted"/>
<evidence type="ECO:0000256" key="1">
    <source>
        <dbReference type="SAM" id="MobiDB-lite"/>
    </source>
</evidence>
<evidence type="ECO:0000313" key="2">
    <source>
        <dbReference type="EMBL" id="MEP0819524.1"/>
    </source>
</evidence>
<organism evidence="2 3">
    <name type="scientific">Trichocoleus desertorum GB2-A4</name>
    <dbReference type="NCBI Taxonomy" id="2933944"/>
    <lineage>
        <taxon>Bacteria</taxon>
        <taxon>Bacillati</taxon>
        <taxon>Cyanobacteriota</taxon>
        <taxon>Cyanophyceae</taxon>
        <taxon>Leptolyngbyales</taxon>
        <taxon>Trichocoleusaceae</taxon>
        <taxon>Trichocoleus</taxon>
    </lineage>
</organism>
<keyword evidence="3" id="KW-1185">Reference proteome</keyword>
<dbReference type="EMBL" id="JAMPKM010000015">
    <property type="protein sequence ID" value="MEP0819524.1"/>
    <property type="molecule type" value="Genomic_DNA"/>
</dbReference>
<dbReference type="Proteomes" id="UP001464891">
    <property type="component" value="Unassembled WGS sequence"/>
</dbReference>
<dbReference type="RefSeq" id="WP_190440426.1">
    <property type="nucleotide sequence ID" value="NZ_JAMPKM010000015.1"/>
</dbReference>
<sequence length="80" mass="9034">MRILALPARSEDQGSGDEAEPNVSQETKLSKQDEFDNWYLEVVRARFCLDIPERHLGTVGNELVVKIISSRSLSDYEAIP</sequence>
<gene>
    <name evidence="2" type="ORF">NC998_20715</name>
</gene>